<keyword evidence="3" id="KW-1185">Reference proteome</keyword>
<sequence length="323" mass="35643">MSWRQPGIDDRLMMEEILELLATDSPGSHHESTASTTLNSGVDHRSNQDVVRREFSHDAMQGPSYRGETLNGEMKEIVDFLGSTGAAGTPGSQSQVTAESPFGNNSLSPQDGLSVPHKGAASAVVPAHHRPGAMIPRGHAALAVSPISPNPPQAITQPQLTAGHTALTFAAHAKDLTPAPMAASVSKRASPISRNSFAAKHAMRPPSASNMLPTGQLVHVINATEFDELRRKLRMQTASRRYRKRKKEKSRQQKMQIQELQAELARLQEAESQWKQYRKRSVESLQKELEMHEQEAISLFKKIQDGAKEEFDWVKVMSGHLRK</sequence>
<evidence type="ECO:0008006" key="4">
    <source>
        <dbReference type="Google" id="ProtNLM"/>
    </source>
</evidence>
<feature type="compositionally biased region" description="Polar residues" evidence="1">
    <location>
        <begin position="90"/>
        <end position="111"/>
    </location>
</feature>
<dbReference type="Proteomes" id="UP001162031">
    <property type="component" value="Unassembled WGS sequence"/>
</dbReference>
<accession>A0AAV0UYM5</accession>
<evidence type="ECO:0000313" key="2">
    <source>
        <dbReference type="EMBL" id="CAI5741947.1"/>
    </source>
</evidence>
<gene>
    <name evidence="2" type="ORF">HBR001_LOCUS8736</name>
</gene>
<proteinExistence type="predicted"/>
<dbReference type="AlphaFoldDB" id="A0AAV0UYM5"/>
<evidence type="ECO:0000313" key="3">
    <source>
        <dbReference type="Proteomes" id="UP001162031"/>
    </source>
</evidence>
<organism evidence="2 3">
    <name type="scientific">Hyaloperonospora brassicae</name>
    <name type="common">Brassica downy mildew</name>
    <name type="synonym">Peronospora brassicae</name>
    <dbReference type="NCBI Taxonomy" id="162125"/>
    <lineage>
        <taxon>Eukaryota</taxon>
        <taxon>Sar</taxon>
        <taxon>Stramenopiles</taxon>
        <taxon>Oomycota</taxon>
        <taxon>Peronosporomycetes</taxon>
        <taxon>Peronosporales</taxon>
        <taxon>Peronosporaceae</taxon>
        <taxon>Hyaloperonospora</taxon>
    </lineage>
</organism>
<feature type="region of interest" description="Disordered" evidence="1">
    <location>
        <begin position="24"/>
        <end position="46"/>
    </location>
</feature>
<feature type="compositionally biased region" description="Basic residues" evidence="1">
    <location>
        <begin position="240"/>
        <end position="249"/>
    </location>
</feature>
<evidence type="ECO:0000256" key="1">
    <source>
        <dbReference type="SAM" id="MobiDB-lite"/>
    </source>
</evidence>
<feature type="region of interest" description="Disordered" evidence="1">
    <location>
        <begin position="237"/>
        <end position="256"/>
    </location>
</feature>
<feature type="region of interest" description="Disordered" evidence="1">
    <location>
        <begin position="82"/>
        <end position="117"/>
    </location>
</feature>
<name>A0AAV0UYM5_HYABA</name>
<dbReference type="EMBL" id="CANTFL010001456">
    <property type="protein sequence ID" value="CAI5741947.1"/>
    <property type="molecule type" value="Genomic_DNA"/>
</dbReference>
<protein>
    <recommendedName>
        <fullName evidence="4">BZIP domain-containing protein</fullName>
    </recommendedName>
</protein>
<comment type="caution">
    <text evidence="2">The sequence shown here is derived from an EMBL/GenBank/DDBJ whole genome shotgun (WGS) entry which is preliminary data.</text>
</comment>
<reference evidence="2" key="1">
    <citation type="submission" date="2022-12" db="EMBL/GenBank/DDBJ databases">
        <authorList>
            <person name="Webb A."/>
        </authorList>
    </citation>
    <scope>NUCLEOTIDE SEQUENCE</scope>
    <source>
        <strain evidence="2">Hp1</strain>
    </source>
</reference>